<name>A0A7S0KBB1_MICPS</name>
<proteinExistence type="predicted"/>
<gene>
    <name evidence="3" type="ORF">MSP1404_LOCUS599</name>
</gene>
<evidence type="ECO:0000259" key="2">
    <source>
        <dbReference type="PROSITE" id="PS50042"/>
    </source>
</evidence>
<feature type="domain" description="Cyclic nucleotide-binding" evidence="2">
    <location>
        <begin position="1"/>
        <end position="63"/>
    </location>
</feature>
<reference evidence="3" key="1">
    <citation type="submission" date="2021-01" db="EMBL/GenBank/DDBJ databases">
        <authorList>
            <person name="Corre E."/>
            <person name="Pelletier E."/>
            <person name="Niang G."/>
            <person name="Scheremetjew M."/>
            <person name="Finn R."/>
            <person name="Kale V."/>
            <person name="Holt S."/>
            <person name="Cochrane G."/>
            <person name="Meng A."/>
            <person name="Brown T."/>
            <person name="Cohen L."/>
        </authorList>
    </citation>
    <scope>NUCLEOTIDE SEQUENCE</scope>
    <source>
        <strain evidence="3">CCMP494</strain>
    </source>
</reference>
<evidence type="ECO:0000313" key="3">
    <source>
        <dbReference type="EMBL" id="CAD8576178.1"/>
    </source>
</evidence>
<dbReference type="AlphaFoldDB" id="A0A7S0KBB1"/>
<feature type="region of interest" description="Disordered" evidence="1">
    <location>
        <begin position="149"/>
        <end position="180"/>
    </location>
</feature>
<dbReference type="InterPro" id="IPR000595">
    <property type="entry name" value="cNMP-bd_dom"/>
</dbReference>
<protein>
    <recommendedName>
        <fullName evidence="2">Cyclic nucleotide-binding domain-containing protein</fullName>
    </recommendedName>
</protein>
<dbReference type="EMBL" id="HBEV01000719">
    <property type="protein sequence ID" value="CAD8576178.1"/>
    <property type="molecule type" value="Transcribed_RNA"/>
</dbReference>
<accession>A0A7S0KBB1</accession>
<evidence type="ECO:0000256" key="1">
    <source>
        <dbReference type="SAM" id="MobiDB-lite"/>
    </source>
</evidence>
<sequence>MYIVAEGAVEIARVAADPLDLASRSGLDPNVVVPRTYVAHPGDIIGEVALIVDALAGIRARASLPNGSGIPASDLPPRAPARVTCSNDGPARLFAINSRDLENVLVFGGERSFADVQGGERSVVRVLRDAVATRLAELEASANMSVEGANVSVEGDADGPLGGGKEGSSRSRRGSRPIPPSRRVVRADLNAPTCTRDARYPLGVRWSEEQLRAAGLRRTAGRLERVGDTAGEEGAGDAVADARETVAKVSKSLRAAAARLRERRFRSLTS</sequence>
<dbReference type="PROSITE" id="PS50042">
    <property type="entry name" value="CNMP_BINDING_3"/>
    <property type="match status" value="1"/>
</dbReference>
<organism evidence="3">
    <name type="scientific">Micromonas pusilla</name>
    <name type="common">Picoplanktonic green alga</name>
    <name type="synonym">Chromulina pusilla</name>
    <dbReference type="NCBI Taxonomy" id="38833"/>
    <lineage>
        <taxon>Eukaryota</taxon>
        <taxon>Viridiplantae</taxon>
        <taxon>Chlorophyta</taxon>
        <taxon>Mamiellophyceae</taxon>
        <taxon>Mamiellales</taxon>
        <taxon>Mamiellaceae</taxon>
        <taxon>Micromonas</taxon>
    </lineage>
</organism>